<feature type="transmembrane region" description="Helical" evidence="5">
    <location>
        <begin position="478"/>
        <end position="497"/>
    </location>
</feature>
<comment type="subcellular location">
    <subcellularLocation>
        <location evidence="1">Membrane</location>
        <topology evidence="1">Multi-pass membrane protein</topology>
    </subcellularLocation>
</comment>
<reference evidence="8" key="1">
    <citation type="submission" date="2025-08" db="UniProtKB">
        <authorList>
            <consortium name="RefSeq"/>
        </authorList>
    </citation>
    <scope>IDENTIFICATION</scope>
    <source>
        <strain evidence="8">USDA-PBARC FA_bdor</strain>
        <tissue evidence="8">Whole organism</tissue>
    </source>
</reference>
<dbReference type="InterPro" id="IPR020846">
    <property type="entry name" value="MFS_dom"/>
</dbReference>
<organism evidence="7 8">
    <name type="scientific">Fopius arisanus</name>
    <dbReference type="NCBI Taxonomy" id="64838"/>
    <lineage>
        <taxon>Eukaryota</taxon>
        <taxon>Metazoa</taxon>
        <taxon>Ecdysozoa</taxon>
        <taxon>Arthropoda</taxon>
        <taxon>Hexapoda</taxon>
        <taxon>Insecta</taxon>
        <taxon>Pterygota</taxon>
        <taxon>Neoptera</taxon>
        <taxon>Endopterygota</taxon>
        <taxon>Hymenoptera</taxon>
        <taxon>Apocrita</taxon>
        <taxon>Ichneumonoidea</taxon>
        <taxon>Braconidae</taxon>
        <taxon>Opiinae</taxon>
        <taxon>Fopius</taxon>
    </lineage>
</organism>
<feature type="transmembrane region" description="Helical" evidence="5">
    <location>
        <begin position="449"/>
        <end position="472"/>
    </location>
</feature>
<name>A0A9R1TN84_9HYME</name>
<evidence type="ECO:0000256" key="5">
    <source>
        <dbReference type="SAM" id="Phobius"/>
    </source>
</evidence>
<evidence type="ECO:0000313" key="7">
    <source>
        <dbReference type="Proteomes" id="UP000694866"/>
    </source>
</evidence>
<dbReference type="OrthoDB" id="5296287at2759"/>
<keyword evidence="3 5" id="KW-1133">Transmembrane helix</keyword>
<feature type="transmembrane region" description="Helical" evidence="5">
    <location>
        <begin position="128"/>
        <end position="148"/>
    </location>
</feature>
<accession>A0A9R1TN84</accession>
<keyword evidence="7" id="KW-1185">Reference proteome</keyword>
<evidence type="ECO:0000256" key="4">
    <source>
        <dbReference type="ARBA" id="ARBA00023136"/>
    </source>
</evidence>
<evidence type="ECO:0000256" key="1">
    <source>
        <dbReference type="ARBA" id="ARBA00004141"/>
    </source>
</evidence>
<feature type="transmembrane region" description="Helical" evidence="5">
    <location>
        <begin position="417"/>
        <end position="437"/>
    </location>
</feature>
<evidence type="ECO:0000256" key="3">
    <source>
        <dbReference type="ARBA" id="ARBA00022989"/>
    </source>
</evidence>
<dbReference type="Pfam" id="PF00083">
    <property type="entry name" value="Sugar_tr"/>
    <property type="match status" value="1"/>
</dbReference>
<protein>
    <submittedName>
        <fullName evidence="8">Organic cation transporter protein</fullName>
    </submittedName>
</protein>
<keyword evidence="4 5" id="KW-0472">Membrane</keyword>
<dbReference type="AlphaFoldDB" id="A0A9R1TN84"/>
<dbReference type="RefSeq" id="XP_011312309.1">
    <property type="nucleotide sequence ID" value="XM_011314007.1"/>
</dbReference>
<feature type="transmembrane region" description="Helical" evidence="5">
    <location>
        <begin position="241"/>
        <end position="259"/>
    </location>
</feature>
<keyword evidence="2 5" id="KW-0812">Transmembrane</keyword>
<dbReference type="PROSITE" id="PS50850">
    <property type="entry name" value="MFS"/>
    <property type="match status" value="1"/>
</dbReference>
<feature type="domain" description="Major facilitator superfamily (MFS) profile" evidence="6">
    <location>
        <begin position="79"/>
        <end position="502"/>
    </location>
</feature>
<evidence type="ECO:0000256" key="2">
    <source>
        <dbReference type="ARBA" id="ARBA00022692"/>
    </source>
</evidence>
<dbReference type="GO" id="GO:0022857">
    <property type="term" value="F:transmembrane transporter activity"/>
    <property type="evidence" value="ECO:0007669"/>
    <property type="project" value="InterPro"/>
</dbReference>
<dbReference type="InterPro" id="IPR005828">
    <property type="entry name" value="MFS_sugar_transport-like"/>
</dbReference>
<evidence type="ECO:0000313" key="8">
    <source>
        <dbReference type="RefSeq" id="XP_011312309.1"/>
    </source>
</evidence>
<gene>
    <name evidence="8" type="primary">LOC105272105</name>
</gene>
<dbReference type="Proteomes" id="UP000694866">
    <property type="component" value="Unplaced"/>
</dbReference>
<dbReference type="Gene3D" id="1.20.1250.20">
    <property type="entry name" value="MFS general substrate transporter like domains"/>
    <property type="match status" value="1"/>
</dbReference>
<dbReference type="KEGG" id="fas:105272105"/>
<feature type="transmembrane region" description="Helical" evidence="5">
    <location>
        <begin position="335"/>
        <end position="356"/>
    </location>
</feature>
<dbReference type="GO" id="GO:0016020">
    <property type="term" value="C:membrane"/>
    <property type="evidence" value="ECO:0007669"/>
    <property type="project" value="UniProtKB-SubCell"/>
</dbReference>
<dbReference type="CDD" id="cd17317">
    <property type="entry name" value="MFS_SLC22"/>
    <property type="match status" value="1"/>
</dbReference>
<dbReference type="SUPFAM" id="SSF103473">
    <property type="entry name" value="MFS general substrate transporter"/>
    <property type="match status" value="1"/>
</dbReference>
<dbReference type="InterPro" id="IPR036259">
    <property type="entry name" value="MFS_trans_sf"/>
</dbReference>
<feature type="transmembrane region" description="Helical" evidence="5">
    <location>
        <begin position="362"/>
        <end position="385"/>
    </location>
</feature>
<dbReference type="GeneID" id="105272105"/>
<proteinExistence type="predicted"/>
<dbReference type="PANTHER" id="PTHR24064">
    <property type="entry name" value="SOLUTE CARRIER FAMILY 22 MEMBER"/>
    <property type="match status" value="1"/>
</dbReference>
<feature type="transmembrane region" description="Helical" evidence="5">
    <location>
        <begin position="179"/>
        <end position="202"/>
    </location>
</feature>
<feature type="transmembrane region" description="Helical" evidence="5">
    <location>
        <begin position="392"/>
        <end position="411"/>
    </location>
</feature>
<evidence type="ECO:0000259" key="6">
    <source>
        <dbReference type="PROSITE" id="PS50850"/>
    </source>
</evidence>
<feature type="transmembrane region" description="Helical" evidence="5">
    <location>
        <begin position="155"/>
        <end position="173"/>
    </location>
</feature>
<sequence length="528" mass="58307">MTEVIKRDYEPLDTIQEAMGVMGPWQIIITVALSLVNFPVAWHQLSIVFLAPPANFTCINPTPVDNKTVYSTEDTQCFVNVTLLTSSNITELGSPVKCTQFEYDKSVFDSTIITEWDLICDRQQLANIAQSCTMFGILVGNMVFSMMADRIGRKIPLMIAVVVQSVTGLLSTFSPWFELFVLCKFVAAIATGGTMLISFVLLMEVVGIEWRSTLSVLFHIPFLLGHLLIPLIAYYTRGWRIFLMTVSLPPILLLSYYWVIPESPRWLLAVGRIKSARNVLKTAAKRNSIHEDKVIAAIESHSNQRGKEVELDKKFSKTYNLLDICRTPNMRIRSICIAVNWFVCGICFFGLAQYVGRLEGDIFINVAVSAACELPGILVVLYLISRVSRLKILIGANVTSGVSLLLLMFISNKTAQVVLATIGLSAMSISFPTIYLYTGELFPTVVRNIGFGLCSVSARIGSIIAPFIATMGYYGASIPPLCFGIGPLIGAGLCLLLPETMDCKLPETIEEAENFRKGKTDIALEVVT</sequence>
<feature type="transmembrane region" description="Helical" evidence="5">
    <location>
        <begin position="214"/>
        <end position="235"/>
    </location>
</feature>